<dbReference type="InterPro" id="IPR013901">
    <property type="entry name" value="Anthrone_oxy"/>
</dbReference>
<protein>
    <submittedName>
        <fullName evidence="2">Membrane protein</fullName>
    </submittedName>
</protein>
<dbReference type="Proteomes" id="UP000656881">
    <property type="component" value="Unassembled WGS sequence"/>
</dbReference>
<evidence type="ECO:0000256" key="1">
    <source>
        <dbReference type="SAM" id="Phobius"/>
    </source>
</evidence>
<reference evidence="3" key="1">
    <citation type="journal article" date="2019" name="Int. J. Syst. Evol. Microbiol.">
        <title>The Global Catalogue of Microorganisms (GCM) 10K type strain sequencing project: providing services to taxonomists for standard genome sequencing and annotation.</title>
        <authorList>
            <consortium name="The Broad Institute Genomics Platform"/>
            <consortium name="The Broad Institute Genome Sequencing Center for Infectious Disease"/>
            <person name="Wu L."/>
            <person name="Ma J."/>
        </authorList>
    </citation>
    <scope>NUCLEOTIDE SEQUENCE [LARGE SCALE GENOMIC DNA]</scope>
    <source>
        <strain evidence="3">CGMCC 4.7349</strain>
    </source>
</reference>
<keyword evidence="1" id="KW-1133">Transmembrane helix</keyword>
<keyword evidence="1" id="KW-0812">Transmembrane</keyword>
<evidence type="ECO:0000313" key="2">
    <source>
        <dbReference type="EMBL" id="GGO52484.1"/>
    </source>
</evidence>
<evidence type="ECO:0000313" key="3">
    <source>
        <dbReference type="Proteomes" id="UP000656881"/>
    </source>
</evidence>
<feature type="transmembrane region" description="Helical" evidence="1">
    <location>
        <begin position="165"/>
        <end position="185"/>
    </location>
</feature>
<dbReference type="EMBL" id="BMNG01000013">
    <property type="protein sequence ID" value="GGO52484.1"/>
    <property type="molecule type" value="Genomic_DNA"/>
</dbReference>
<organism evidence="2 3">
    <name type="scientific">Streptomyces lasiicapitis</name>
    <dbReference type="NCBI Taxonomy" id="1923961"/>
    <lineage>
        <taxon>Bacteria</taxon>
        <taxon>Bacillati</taxon>
        <taxon>Actinomycetota</taxon>
        <taxon>Actinomycetes</taxon>
        <taxon>Kitasatosporales</taxon>
        <taxon>Streptomycetaceae</taxon>
        <taxon>Streptomyces</taxon>
    </lineage>
</organism>
<feature type="transmembrane region" description="Helical" evidence="1">
    <location>
        <begin position="82"/>
        <end position="103"/>
    </location>
</feature>
<sequence>MARARAARLTPYMSENVATARNTTAARKGRGTGLVLGAATVAMGLIAGTFYIFACGVMPGLARSSDRAYIEVMQDINAAFENAVFFASFMGALLLTAVAAWMLRRGPVRWWVLAALLAYFLTFVLTVTVNVPLNDELADAGDPAKIADPAAVRADFEDTWVAWNVLRALLSTLALGLLVRALVVFGRTRRDGTGADQSAYLDPAAGSSASR</sequence>
<feature type="transmembrane region" description="Helical" evidence="1">
    <location>
        <begin position="34"/>
        <end position="62"/>
    </location>
</feature>
<comment type="caution">
    <text evidence="2">The sequence shown here is derived from an EMBL/GenBank/DDBJ whole genome shotgun (WGS) entry which is preliminary data.</text>
</comment>
<keyword evidence="1" id="KW-0472">Membrane</keyword>
<feature type="transmembrane region" description="Helical" evidence="1">
    <location>
        <begin position="110"/>
        <end position="129"/>
    </location>
</feature>
<accession>A0ABQ2MHQ6</accession>
<dbReference type="Pfam" id="PF08592">
    <property type="entry name" value="Anthrone_oxy"/>
    <property type="match status" value="1"/>
</dbReference>
<name>A0ABQ2MHQ6_9ACTN</name>
<gene>
    <name evidence="2" type="ORF">GCM10012286_57620</name>
</gene>
<keyword evidence="3" id="KW-1185">Reference proteome</keyword>
<proteinExistence type="predicted"/>